<comment type="caution">
    <text evidence="2">The sequence shown here is derived from an EMBL/GenBank/DDBJ whole genome shotgun (WGS) entry which is preliminary data.</text>
</comment>
<feature type="transmembrane region" description="Helical" evidence="1">
    <location>
        <begin position="54"/>
        <end position="77"/>
    </location>
</feature>
<sequence length="364" mass="41795">MKKFFLGLRQFILALIVLLGILIFPELGTRALLLVNKEMAYLLSMIGPYSVFSWLFLLVNALWYPIALTVWMARDAIKFKKRGIRAKPWLWVAGMISPMAFEVFWSYLIRQKIMPGAPWLWVTNMIPLVVFPAYFIISEVVWRRRLAINNINSAEQEIKPEQRRRAREIFLGVVAIAFVVFIVYAMEIFPDLSRTKQKTEEQIAKIHATKLTLDDVMGKNLPPDPGADADKTIQGIDANRNGIRDDVELAIFKEYPDSAKTRAVLLQYALALQMEMTLPIINKETVTATVEDSESRANVCLWSLSSRSDMKKFIADMDKYDNFVKSRQINTEQRDKYMDDFYKNLGSYSSSNEGCDIDSSILSN</sequence>
<feature type="transmembrane region" description="Helical" evidence="1">
    <location>
        <begin position="169"/>
        <end position="189"/>
    </location>
</feature>
<evidence type="ECO:0000313" key="2">
    <source>
        <dbReference type="EMBL" id="OGG43542.1"/>
    </source>
</evidence>
<evidence type="ECO:0000313" key="3">
    <source>
        <dbReference type="Proteomes" id="UP000176633"/>
    </source>
</evidence>
<dbReference type="EMBL" id="MFKM01000012">
    <property type="protein sequence ID" value="OGG43542.1"/>
    <property type="molecule type" value="Genomic_DNA"/>
</dbReference>
<dbReference type="Proteomes" id="UP000176633">
    <property type="component" value="Unassembled WGS sequence"/>
</dbReference>
<dbReference type="AlphaFoldDB" id="A0A1F6C3E3"/>
<keyword evidence="1" id="KW-0812">Transmembrane</keyword>
<organism evidence="2 3">
    <name type="scientific">Candidatus Jorgensenbacteria bacterium RIFCSPLOWO2_12_FULL_42_11</name>
    <dbReference type="NCBI Taxonomy" id="1798473"/>
    <lineage>
        <taxon>Bacteria</taxon>
        <taxon>Candidatus Joergenseniibacteriota</taxon>
    </lineage>
</organism>
<reference evidence="2 3" key="1">
    <citation type="journal article" date="2016" name="Nat. Commun.">
        <title>Thousands of microbial genomes shed light on interconnected biogeochemical processes in an aquifer system.</title>
        <authorList>
            <person name="Anantharaman K."/>
            <person name="Brown C.T."/>
            <person name="Hug L.A."/>
            <person name="Sharon I."/>
            <person name="Castelle C.J."/>
            <person name="Probst A.J."/>
            <person name="Thomas B.C."/>
            <person name="Singh A."/>
            <person name="Wilkins M.J."/>
            <person name="Karaoz U."/>
            <person name="Brodie E.L."/>
            <person name="Williams K.H."/>
            <person name="Hubbard S.S."/>
            <person name="Banfield J.F."/>
        </authorList>
    </citation>
    <scope>NUCLEOTIDE SEQUENCE [LARGE SCALE GENOMIC DNA]</scope>
</reference>
<gene>
    <name evidence="2" type="ORF">A3G50_01590</name>
</gene>
<keyword evidence="1" id="KW-1133">Transmembrane helix</keyword>
<evidence type="ECO:0000256" key="1">
    <source>
        <dbReference type="SAM" id="Phobius"/>
    </source>
</evidence>
<feature type="transmembrane region" description="Helical" evidence="1">
    <location>
        <begin position="119"/>
        <end position="137"/>
    </location>
</feature>
<protein>
    <submittedName>
        <fullName evidence="2">Uncharacterized protein</fullName>
    </submittedName>
</protein>
<keyword evidence="1" id="KW-0472">Membrane</keyword>
<feature type="transmembrane region" description="Helical" evidence="1">
    <location>
        <begin position="89"/>
        <end position="107"/>
    </location>
</feature>
<accession>A0A1F6C3E3</accession>
<proteinExistence type="predicted"/>
<name>A0A1F6C3E3_9BACT</name>